<keyword evidence="5" id="KW-0808">Transferase</keyword>
<dbReference type="PANTHER" id="PTHR33121">
    <property type="entry name" value="CYCLIC DI-GMP PHOSPHODIESTERASE PDEF"/>
    <property type="match status" value="1"/>
</dbReference>
<dbReference type="SMART" id="SM00052">
    <property type="entry name" value="EAL"/>
    <property type="match status" value="1"/>
</dbReference>
<name>A0A0B2JUA7_9FIRM</name>
<feature type="domain" description="GGDEF" evidence="4">
    <location>
        <begin position="175"/>
        <end position="302"/>
    </location>
</feature>
<dbReference type="SUPFAM" id="SSF141868">
    <property type="entry name" value="EAL domain-like"/>
    <property type="match status" value="1"/>
</dbReference>
<dbReference type="STRING" id="82374.NZ47_12340"/>
<dbReference type="SMART" id="SM00267">
    <property type="entry name" value="GGDEF"/>
    <property type="match status" value="1"/>
</dbReference>
<feature type="modified residue" description="4-aspartylphosphate" evidence="1">
    <location>
        <position position="54"/>
    </location>
</feature>
<dbReference type="SUPFAM" id="SSF52172">
    <property type="entry name" value="CheY-like"/>
    <property type="match status" value="1"/>
</dbReference>
<dbReference type="Gene3D" id="3.30.70.270">
    <property type="match status" value="1"/>
</dbReference>
<dbReference type="AlphaFoldDB" id="A0A0B2JUA7"/>
<dbReference type="InterPro" id="IPR001633">
    <property type="entry name" value="EAL_dom"/>
</dbReference>
<dbReference type="InterPro" id="IPR035919">
    <property type="entry name" value="EAL_sf"/>
</dbReference>
<dbReference type="InterPro" id="IPR001789">
    <property type="entry name" value="Sig_transdc_resp-reg_receiver"/>
</dbReference>
<evidence type="ECO:0000256" key="1">
    <source>
        <dbReference type="PROSITE-ProRule" id="PRU00169"/>
    </source>
</evidence>
<sequence>MMDRAVMLIVDDVEINRAILSQFFQNEYEILEAPNGKEALDILETRNVDIILLDLIMPVMGGMELLAVLHKHPRFQDIPVVVTTSQGLLNSEIQALENGAADFITKPYNPIVVQCRVRNVMARQENEWRKERQRLQAEKISAMQTLIETDQLTGLYNHHTMLAKTAEMIQENRATQYCIVYLDISCFKVINELFNMETGDMILKTAAAYFKTVVGNRGLAARLSADHFALCMPENALDMELVIQGLDAVMRSLAVYRSIMFYAGVFTVDNVYLTVNKMLDRAHMAMNTVKGNYNRRFAYYDEQLRTALMEEQMLVRDMEGALDNNNFCIFLQPIYDSATNKIKSAEALIRWNHPQRGMISPGVFIPVFEKNGFVTRLDRFAWESACRFLSRQRDNGLDVVPVSVNVSRVNMYDHNFVDYMTSLLAKYDLEPWMLRIEMTETAYVDNPTQMVKILRRLKNAGLTVLMDDFGSGYSSLNMLKNIAMDILKLDMKFVQDIETSPRAATIMKSIVNMAHDLGMDVIAEGVETEPQVSFLRDIGCRLIQGYYYARPIAADEFMDKLMAE</sequence>
<dbReference type="EMBL" id="JSCE01000228">
    <property type="protein sequence ID" value="KHM50293.1"/>
    <property type="molecule type" value="Genomic_DNA"/>
</dbReference>
<accession>A0A0B2JUA7</accession>
<dbReference type="InterPro" id="IPR050706">
    <property type="entry name" value="Cyclic-di-GMP_PDE-like"/>
</dbReference>
<dbReference type="Gene3D" id="3.20.20.450">
    <property type="entry name" value="EAL domain"/>
    <property type="match status" value="1"/>
</dbReference>
<evidence type="ECO:0000313" key="5">
    <source>
        <dbReference type="EMBL" id="KHM50293.1"/>
    </source>
</evidence>
<dbReference type="NCBIfam" id="TIGR00254">
    <property type="entry name" value="GGDEF"/>
    <property type="match status" value="1"/>
</dbReference>
<dbReference type="InterPro" id="IPR011006">
    <property type="entry name" value="CheY-like_superfamily"/>
</dbReference>
<evidence type="ECO:0000259" key="3">
    <source>
        <dbReference type="PROSITE" id="PS50883"/>
    </source>
</evidence>
<dbReference type="PROSITE" id="PS50110">
    <property type="entry name" value="RESPONSE_REGULATORY"/>
    <property type="match status" value="1"/>
</dbReference>
<evidence type="ECO:0000259" key="4">
    <source>
        <dbReference type="PROSITE" id="PS50887"/>
    </source>
</evidence>
<dbReference type="SMART" id="SM00448">
    <property type="entry name" value="REC"/>
    <property type="match status" value="1"/>
</dbReference>
<dbReference type="SUPFAM" id="SSF55073">
    <property type="entry name" value="Nucleotide cyclase"/>
    <property type="match status" value="1"/>
</dbReference>
<evidence type="ECO:0000259" key="2">
    <source>
        <dbReference type="PROSITE" id="PS50110"/>
    </source>
</evidence>
<dbReference type="InterPro" id="IPR029787">
    <property type="entry name" value="Nucleotide_cyclase"/>
</dbReference>
<dbReference type="CDD" id="cd01949">
    <property type="entry name" value="GGDEF"/>
    <property type="match status" value="1"/>
</dbReference>
<dbReference type="CDD" id="cd01948">
    <property type="entry name" value="EAL"/>
    <property type="match status" value="1"/>
</dbReference>
<protein>
    <submittedName>
        <fullName evidence="5">Histidine kinase</fullName>
    </submittedName>
</protein>
<dbReference type="InterPro" id="IPR000160">
    <property type="entry name" value="GGDEF_dom"/>
</dbReference>
<gene>
    <name evidence="5" type="ORF">NZ47_12340</name>
</gene>
<feature type="domain" description="EAL" evidence="3">
    <location>
        <begin position="311"/>
        <end position="564"/>
    </location>
</feature>
<comment type="caution">
    <text evidence="5">The sequence shown here is derived from an EMBL/GenBank/DDBJ whole genome shotgun (WGS) entry which is preliminary data.</text>
</comment>
<dbReference type="Proteomes" id="UP000030993">
    <property type="component" value="Unassembled WGS sequence"/>
</dbReference>
<keyword evidence="6" id="KW-1185">Reference proteome</keyword>
<organism evidence="5 6">
    <name type="scientific">Anaerovibrio lipolyticus</name>
    <dbReference type="NCBI Taxonomy" id="82374"/>
    <lineage>
        <taxon>Bacteria</taxon>
        <taxon>Bacillati</taxon>
        <taxon>Bacillota</taxon>
        <taxon>Negativicutes</taxon>
        <taxon>Selenomonadales</taxon>
        <taxon>Selenomonadaceae</taxon>
        <taxon>Anaerovibrio</taxon>
    </lineage>
</organism>
<dbReference type="PROSITE" id="PS50883">
    <property type="entry name" value="EAL"/>
    <property type="match status" value="1"/>
</dbReference>
<evidence type="ECO:0000313" key="6">
    <source>
        <dbReference type="Proteomes" id="UP000030993"/>
    </source>
</evidence>
<dbReference type="Pfam" id="PF00990">
    <property type="entry name" value="GGDEF"/>
    <property type="match status" value="1"/>
</dbReference>
<feature type="domain" description="Response regulatory" evidence="2">
    <location>
        <begin position="6"/>
        <end position="121"/>
    </location>
</feature>
<dbReference type="GO" id="GO:0016301">
    <property type="term" value="F:kinase activity"/>
    <property type="evidence" value="ECO:0007669"/>
    <property type="project" value="UniProtKB-KW"/>
</dbReference>
<dbReference type="GO" id="GO:0071111">
    <property type="term" value="F:cyclic-guanylate-specific phosphodiesterase activity"/>
    <property type="evidence" value="ECO:0007669"/>
    <property type="project" value="InterPro"/>
</dbReference>
<keyword evidence="5" id="KW-0418">Kinase</keyword>
<dbReference type="Pfam" id="PF00563">
    <property type="entry name" value="EAL"/>
    <property type="match status" value="1"/>
</dbReference>
<keyword evidence="1" id="KW-0597">Phosphoprotein</keyword>
<reference evidence="5 6" key="1">
    <citation type="journal article" date="2013" name="PLoS ONE">
        <title>Identification and characterization of three novel lipases belonging to families II and V from Anaerovibrio lipolyticus 5ST.</title>
        <authorList>
            <person name="Prive F."/>
            <person name="Kaderbhai N.N."/>
            <person name="Girdwood S."/>
            <person name="Worgan H.J."/>
            <person name="Pinloche E."/>
            <person name="Scollan N.D."/>
            <person name="Huws S.A."/>
            <person name="Newbold C.J."/>
        </authorList>
    </citation>
    <scope>NUCLEOTIDE SEQUENCE [LARGE SCALE GENOMIC DNA]</scope>
    <source>
        <strain evidence="5 6">5S</strain>
    </source>
</reference>
<proteinExistence type="predicted"/>
<dbReference type="Pfam" id="PF00072">
    <property type="entry name" value="Response_reg"/>
    <property type="match status" value="1"/>
</dbReference>
<dbReference type="GO" id="GO:0000160">
    <property type="term" value="P:phosphorelay signal transduction system"/>
    <property type="evidence" value="ECO:0007669"/>
    <property type="project" value="InterPro"/>
</dbReference>
<dbReference type="eggNOG" id="COG5001">
    <property type="taxonomic scope" value="Bacteria"/>
</dbReference>
<dbReference type="Gene3D" id="3.40.50.2300">
    <property type="match status" value="1"/>
</dbReference>
<dbReference type="PROSITE" id="PS50887">
    <property type="entry name" value="GGDEF"/>
    <property type="match status" value="1"/>
</dbReference>
<dbReference type="PANTHER" id="PTHR33121:SF79">
    <property type="entry name" value="CYCLIC DI-GMP PHOSPHODIESTERASE PDED-RELATED"/>
    <property type="match status" value="1"/>
</dbReference>
<dbReference type="InterPro" id="IPR043128">
    <property type="entry name" value="Rev_trsase/Diguanyl_cyclase"/>
</dbReference>